<evidence type="ECO:0000313" key="3">
    <source>
        <dbReference type="EMBL" id="OLQ15059.1"/>
    </source>
</evidence>
<keyword evidence="1" id="KW-0677">Repeat</keyword>
<dbReference type="GO" id="GO:0015979">
    <property type="term" value="P:photosynthesis"/>
    <property type="evidence" value="ECO:0007669"/>
    <property type="project" value="InterPro"/>
</dbReference>
<dbReference type="GO" id="GO:0009538">
    <property type="term" value="C:photosystem I reaction center"/>
    <property type="evidence" value="ECO:0007669"/>
    <property type="project" value="InterPro"/>
</dbReference>
<feature type="compositionally biased region" description="Acidic residues" evidence="2">
    <location>
        <begin position="96"/>
        <end position="122"/>
    </location>
</feature>
<feature type="region of interest" description="Disordered" evidence="2">
    <location>
        <begin position="1"/>
        <end position="122"/>
    </location>
</feature>
<dbReference type="Gene3D" id="1.25.40.10">
    <property type="entry name" value="Tetratricopeptide repeat domain"/>
    <property type="match status" value="1"/>
</dbReference>
<dbReference type="EMBL" id="LSRX01000007">
    <property type="protein sequence ID" value="OLQ15059.1"/>
    <property type="molecule type" value="Genomic_DNA"/>
</dbReference>
<dbReference type="OrthoDB" id="442659at2759"/>
<dbReference type="AlphaFoldDB" id="A0A1Q9F619"/>
<feature type="compositionally biased region" description="Basic and acidic residues" evidence="2">
    <location>
        <begin position="43"/>
        <end position="52"/>
    </location>
</feature>
<protein>
    <submittedName>
        <fullName evidence="3">Pentatricopeptide repeat-containing protein, chloroplastic</fullName>
    </submittedName>
</protein>
<keyword evidence="4" id="KW-1185">Reference proteome</keyword>
<organism evidence="3 4">
    <name type="scientific">Symbiodinium microadriaticum</name>
    <name type="common">Dinoflagellate</name>
    <name type="synonym">Zooxanthella microadriatica</name>
    <dbReference type="NCBI Taxonomy" id="2951"/>
    <lineage>
        <taxon>Eukaryota</taxon>
        <taxon>Sar</taxon>
        <taxon>Alveolata</taxon>
        <taxon>Dinophyceae</taxon>
        <taxon>Suessiales</taxon>
        <taxon>Symbiodiniaceae</taxon>
        <taxon>Symbiodinium</taxon>
    </lineage>
</organism>
<dbReference type="Proteomes" id="UP000186817">
    <property type="component" value="Unassembled WGS sequence"/>
</dbReference>
<comment type="caution">
    <text evidence="3">The sequence shown here is derived from an EMBL/GenBank/DDBJ whole genome shotgun (WGS) entry which is preliminary data.</text>
</comment>
<feature type="compositionally biased region" description="Acidic residues" evidence="2">
    <location>
        <begin position="79"/>
        <end position="88"/>
    </location>
</feature>
<dbReference type="PANTHER" id="PTHR47447">
    <property type="entry name" value="OS03G0856100 PROTEIN"/>
    <property type="match status" value="1"/>
</dbReference>
<feature type="compositionally biased region" description="Basic and acidic residues" evidence="2">
    <location>
        <begin position="19"/>
        <end position="31"/>
    </location>
</feature>
<dbReference type="InterPro" id="IPR011990">
    <property type="entry name" value="TPR-like_helical_dom_sf"/>
</dbReference>
<evidence type="ECO:0000313" key="4">
    <source>
        <dbReference type="Proteomes" id="UP000186817"/>
    </source>
</evidence>
<gene>
    <name evidence="3" type="ORF">AK812_SmicGene768</name>
</gene>
<dbReference type="PANTHER" id="PTHR47447:SF17">
    <property type="entry name" value="OS12G0638900 PROTEIN"/>
    <property type="match status" value="1"/>
</dbReference>
<dbReference type="InterPro" id="IPR036592">
    <property type="entry name" value="PSI_PsaL_sf"/>
</dbReference>
<sequence length="807" mass="87878">MLTTSSQWGGSNSCLDGNDPDKNSLSEKLKGQEQPSFLPFLARADRRADSNDIRAQAPDATSDKRERTDWTGNVKSYDIDIDDEVDNDEMGKAVDGEGDDDDDDDDDDGDDVGDDDDDDDDDANVITFNALIGVCGQASAWSRAFDLLNEIQVVAVRQDHISTGACVSAAARAWMWGEATELVASLPSQQLRSDVVIHSPAVSACGEAERWRQAMDLFGTLRPSALRVVLCAATLLLSEAPAFTAGVTGHGAPQHGPGRISSAKATFASAHEALGTHGVLCFGMGFGALVLGTQDSLQVAVGRGLAARRAQGSDIAVKETADISKIAYLQDIPRTIVEKDALELILKNTPREQWENPPEDSYLYTVKAFAEMYGPGKATKMGWWDYYRLKMDMPDCCLRWDTTRLNSEKELQEIEEYEKLMMSGKVPFAVPGPSGYFFTGFVTQWKGKEPFAGDQVITLTENGLFAKQMQTLWELNRLVVGLQQQLSQGLAWPTVTWHLQRGKRVGPVGYFLIGPFTSLGPLRNTPEALHVSGFRVFSLMGAYSTGPSVLGLCLNLRAWTPQCKMREAHASSREHRLFITALADFERRPRSDCFAAALSLALFPLGTQCRLEQDWLVSMCVAETVEVPSSSRHSELCAVCPDCRLAQIGGLIFGSTIKPTRFDKDGSAQTAAISACAEVGQWQRAAQLQWRGPKEPGDVAIFGATLFAAAASWPQALTIQVSLQDAGLQGNAITLNSLAQAFQLGMQWQRAVMLQECWVTSEGDPLAYSTLFQACALAAAWPPMPALGSRLRRSLLLALRPCEPAAK</sequence>
<dbReference type="SUPFAM" id="SSF81568">
    <property type="entry name" value="Photosystem I reaction center subunit XI, PsaL"/>
    <property type="match status" value="1"/>
</dbReference>
<dbReference type="Gene3D" id="1.20.1240.10">
    <property type="entry name" value="Photosystem I PsaL, reaction centre subunit XI"/>
    <property type="match status" value="1"/>
</dbReference>
<proteinExistence type="predicted"/>
<evidence type="ECO:0000256" key="1">
    <source>
        <dbReference type="ARBA" id="ARBA00022737"/>
    </source>
</evidence>
<reference evidence="3 4" key="1">
    <citation type="submission" date="2016-02" db="EMBL/GenBank/DDBJ databases">
        <title>Genome analysis of coral dinoflagellate symbionts highlights evolutionary adaptations to a symbiotic lifestyle.</title>
        <authorList>
            <person name="Aranda M."/>
            <person name="Li Y."/>
            <person name="Liew Y.J."/>
            <person name="Baumgarten S."/>
            <person name="Simakov O."/>
            <person name="Wilson M."/>
            <person name="Piel J."/>
            <person name="Ashoor H."/>
            <person name="Bougouffa S."/>
            <person name="Bajic V.B."/>
            <person name="Ryu T."/>
            <person name="Ravasi T."/>
            <person name="Bayer T."/>
            <person name="Micklem G."/>
            <person name="Kim H."/>
            <person name="Bhak J."/>
            <person name="Lajeunesse T.C."/>
            <person name="Voolstra C.R."/>
        </authorList>
    </citation>
    <scope>NUCLEOTIDE SEQUENCE [LARGE SCALE GENOMIC DNA]</scope>
    <source>
        <strain evidence="3 4">CCMP2467</strain>
    </source>
</reference>
<accession>A0A1Q9F619</accession>
<evidence type="ECO:0000256" key="2">
    <source>
        <dbReference type="SAM" id="MobiDB-lite"/>
    </source>
</evidence>
<name>A0A1Q9F619_SYMMI</name>
<feature type="compositionally biased region" description="Polar residues" evidence="2">
    <location>
        <begin position="1"/>
        <end position="15"/>
    </location>
</feature>